<sequence>MFVKAGFAAIFAAVAVTSSLLGTSLACQDPVTSFSGRRTIRGNGGDGTLLRDQHSSADNADKVWYLPTTTGNTIEEYRTMDDFVAGNVLTTYRLPGSGGSGGMAWWGQGHVVYNNALYYQRFPDCLSYNYDCTSNEKAQIVKYDFNLRAFVALQSLPTAQLSHWAAGPSYVYLAVDAGSVWAIGRNNGVYQLTKLNANDLSIEETIDTEFADPSANVNMPPFIACGKFYSTRYDRPGQFSPIGSRTILILDLTTKQKDTSTQAWYCLPLEGRRYFSINSRENKVYTVESNALVSYDVTLGGSYLTDPSMLCAA</sequence>
<feature type="chain" id="PRO_5028228775" evidence="4">
    <location>
        <begin position="27"/>
        <end position="313"/>
    </location>
</feature>
<keyword evidence="4" id="KW-0732">Signal</keyword>
<dbReference type="PROSITE" id="PS51257">
    <property type="entry name" value="PROKAR_LIPOPROTEIN"/>
    <property type="match status" value="1"/>
</dbReference>
<dbReference type="KEGG" id="bbel:109469336"/>
<gene>
    <name evidence="7" type="primary">LOC109469336</name>
</gene>
<dbReference type="RefSeq" id="XP_019623402.1">
    <property type="nucleotide sequence ID" value="XM_019767843.1"/>
</dbReference>
<dbReference type="GO" id="GO:0007165">
    <property type="term" value="P:signal transduction"/>
    <property type="evidence" value="ECO:0007669"/>
    <property type="project" value="TreeGrafter"/>
</dbReference>
<protein>
    <submittedName>
        <fullName evidence="7">Noelin-3-like</fullName>
    </submittedName>
</protein>
<dbReference type="GO" id="GO:0005615">
    <property type="term" value="C:extracellular space"/>
    <property type="evidence" value="ECO:0007669"/>
    <property type="project" value="TreeGrafter"/>
</dbReference>
<evidence type="ECO:0000256" key="4">
    <source>
        <dbReference type="SAM" id="SignalP"/>
    </source>
</evidence>
<dbReference type="InterPro" id="IPR003112">
    <property type="entry name" value="Olfac-like_dom"/>
</dbReference>
<dbReference type="Pfam" id="PF02191">
    <property type="entry name" value="OLF"/>
    <property type="match status" value="1"/>
</dbReference>
<feature type="domain" description="Olfactomedin-like" evidence="5">
    <location>
        <begin position="26"/>
        <end position="301"/>
    </location>
</feature>
<evidence type="ECO:0000313" key="6">
    <source>
        <dbReference type="Proteomes" id="UP000515135"/>
    </source>
</evidence>
<dbReference type="InterPro" id="IPR050605">
    <property type="entry name" value="Olfactomedin-like_domain"/>
</dbReference>
<accession>A0A6P4YXA1</accession>
<evidence type="ECO:0000256" key="1">
    <source>
        <dbReference type="ARBA" id="ARBA00004613"/>
    </source>
</evidence>
<dbReference type="GeneID" id="109469336"/>
<dbReference type="PANTHER" id="PTHR23192">
    <property type="entry name" value="OLFACTOMEDIN-RELATED"/>
    <property type="match status" value="1"/>
</dbReference>
<keyword evidence="6" id="KW-1185">Reference proteome</keyword>
<proteinExistence type="predicted"/>
<feature type="signal peptide" evidence="4">
    <location>
        <begin position="1"/>
        <end position="26"/>
    </location>
</feature>
<evidence type="ECO:0000259" key="5">
    <source>
        <dbReference type="PROSITE" id="PS51132"/>
    </source>
</evidence>
<organism evidence="6 7">
    <name type="scientific">Branchiostoma belcheri</name>
    <name type="common">Amphioxus</name>
    <dbReference type="NCBI Taxonomy" id="7741"/>
    <lineage>
        <taxon>Eukaryota</taxon>
        <taxon>Metazoa</taxon>
        <taxon>Chordata</taxon>
        <taxon>Cephalochordata</taxon>
        <taxon>Leptocardii</taxon>
        <taxon>Amphioxiformes</taxon>
        <taxon>Branchiostomatidae</taxon>
        <taxon>Branchiostoma</taxon>
    </lineage>
</organism>
<comment type="caution">
    <text evidence="3">Lacks conserved residue(s) required for the propagation of feature annotation.</text>
</comment>
<reference evidence="7" key="1">
    <citation type="submission" date="2025-08" db="UniProtKB">
        <authorList>
            <consortium name="RefSeq"/>
        </authorList>
    </citation>
    <scope>IDENTIFICATION</scope>
    <source>
        <tissue evidence="7">Gonad</tissue>
    </source>
</reference>
<evidence type="ECO:0000256" key="2">
    <source>
        <dbReference type="ARBA" id="ARBA00022525"/>
    </source>
</evidence>
<name>A0A6P4YXA1_BRABE</name>
<evidence type="ECO:0000256" key="3">
    <source>
        <dbReference type="PROSITE-ProRule" id="PRU00446"/>
    </source>
</evidence>
<comment type="subcellular location">
    <subcellularLocation>
        <location evidence="1">Secreted</location>
    </subcellularLocation>
</comment>
<dbReference type="PANTHER" id="PTHR23192:SF85">
    <property type="entry name" value="GLIOMEDIN"/>
    <property type="match status" value="1"/>
</dbReference>
<dbReference type="OrthoDB" id="8397025at2759"/>
<evidence type="ECO:0000313" key="7">
    <source>
        <dbReference type="RefSeq" id="XP_019623402.1"/>
    </source>
</evidence>
<keyword evidence="2" id="KW-0964">Secreted</keyword>
<dbReference type="SMART" id="SM00284">
    <property type="entry name" value="OLF"/>
    <property type="match status" value="1"/>
</dbReference>
<dbReference type="Proteomes" id="UP000515135">
    <property type="component" value="Unplaced"/>
</dbReference>
<dbReference type="AlphaFoldDB" id="A0A6P4YXA1"/>
<dbReference type="PROSITE" id="PS51132">
    <property type="entry name" value="OLF"/>
    <property type="match status" value="1"/>
</dbReference>